<dbReference type="EMBL" id="BKCJ010004869">
    <property type="protein sequence ID" value="GEU63570.1"/>
    <property type="molecule type" value="Genomic_DNA"/>
</dbReference>
<accession>A0A6L2LQS6</accession>
<gene>
    <name evidence="1" type="ORF">Tci_035548</name>
</gene>
<protein>
    <submittedName>
        <fullName evidence="1">Uncharacterized protein</fullName>
    </submittedName>
</protein>
<sequence length="291" mass="32091">MGTDPTITRDLSGLELSCDELSIKAASLESQRDGFAKQVCLLDTTCFRLRDQVSGYELLRDSDEEFYPRFSTTIAGRRWILGHRLRLAVMKCLQSPEYATTFGMIIGLAIDKGIQIRFVVGIEHGKARRDLADISAYDPSVEAMYIFVVLAFRDLDFNLISQLKSQKDVSIANIISLLRLEGPFAEILEKLNEGALSYRFSIYDAMGIVADPLSFKNLIGKASTSGVPVIADVTTALAISVTAANISYILSISVVDYDMVVVGVQDTAPYSLKIMFEKENLETIPEHPLAG</sequence>
<organism evidence="1">
    <name type="scientific">Tanacetum cinerariifolium</name>
    <name type="common">Dalmatian daisy</name>
    <name type="synonym">Chrysanthemum cinerariifolium</name>
    <dbReference type="NCBI Taxonomy" id="118510"/>
    <lineage>
        <taxon>Eukaryota</taxon>
        <taxon>Viridiplantae</taxon>
        <taxon>Streptophyta</taxon>
        <taxon>Embryophyta</taxon>
        <taxon>Tracheophyta</taxon>
        <taxon>Spermatophyta</taxon>
        <taxon>Magnoliopsida</taxon>
        <taxon>eudicotyledons</taxon>
        <taxon>Gunneridae</taxon>
        <taxon>Pentapetalae</taxon>
        <taxon>asterids</taxon>
        <taxon>campanulids</taxon>
        <taxon>Asterales</taxon>
        <taxon>Asteraceae</taxon>
        <taxon>Asteroideae</taxon>
        <taxon>Anthemideae</taxon>
        <taxon>Anthemidinae</taxon>
        <taxon>Tanacetum</taxon>
    </lineage>
</organism>
<comment type="caution">
    <text evidence="1">The sequence shown here is derived from an EMBL/GenBank/DDBJ whole genome shotgun (WGS) entry which is preliminary data.</text>
</comment>
<dbReference type="AlphaFoldDB" id="A0A6L2LQS6"/>
<reference evidence="1" key="1">
    <citation type="journal article" date="2019" name="Sci. Rep.">
        <title>Draft genome of Tanacetum cinerariifolium, the natural source of mosquito coil.</title>
        <authorList>
            <person name="Yamashiro T."/>
            <person name="Shiraishi A."/>
            <person name="Satake H."/>
            <person name="Nakayama K."/>
        </authorList>
    </citation>
    <scope>NUCLEOTIDE SEQUENCE</scope>
</reference>
<evidence type="ECO:0000313" key="1">
    <source>
        <dbReference type="EMBL" id="GEU63570.1"/>
    </source>
</evidence>
<name>A0A6L2LQS6_TANCI</name>
<proteinExistence type="predicted"/>